<proteinExistence type="predicted"/>
<protein>
    <recommendedName>
        <fullName evidence="3">DNA-binding protein</fullName>
    </recommendedName>
</protein>
<reference evidence="2" key="1">
    <citation type="journal article" date="2019" name="Int. J. Syst. Evol. Microbiol.">
        <title>The Global Catalogue of Microorganisms (GCM) 10K type strain sequencing project: providing services to taxonomists for standard genome sequencing and annotation.</title>
        <authorList>
            <consortium name="The Broad Institute Genomics Platform"/>
            <consortium name="The Broad Institute Genome Sequencing Center for Infectious Disease"/>
            <person name="Wu L."/>
            <person name="Ma J."/>
        </authorList>
    </citation>
    <scope>NUCLEOTIDE SEQUENCE [LARGE SCALE GENOMIC DNA]</scope>
    <source>
        <strain evidence="2">CGMCC 4.7638</strain>
    </source>
</reference>
<name>A0ABW5HT65_9PSEU</name>
<dbReference type="RefSeq" id="WP_344286698.1">
    <property type="nucleotide sequence ID" value="NZ_BAAAHV010000027.1"/>
</dbReference>
<gene>
    <name evidence="1" type="ORF">ACFSUT_07130</name>
</gene>
<evidence type="ECO:0000313" key="1">
    <source>
        <dbReference type="EMBL" id="MFD2480039.1"/>
    </source>
</evidence>
<keyword evidence="2" id="KW-1185">Reference proteome</keyword>
<dbReference type="EMBL" id="JBHUKQ010000006">
    <property type="protein sequence ID" value="MFD2480039.1"/>
    <property type="molecule type" value="Genomic_DNA"/>
</dbReference>
<evidence type="ECO:0008006" key="3">
    <source>
        <dbReference type="Google" id="ProtNLM"/>
    </source>
</evidence>
<evidence type="ECO:0000313" key="2">
    <source>
        <dbReference type="Proteomes" id="UP001597542"/>
    </source>
</evidence>
<dbReference type="Proteomes" id="UP001597542">
    <property type="component" value="Unassembled WGS sequence"/>
</dbReference>
<sequence>MEDGEPPPAADWVTVSEVLTWFSTGRLCLWRTAREQPLARFDLGGRVLYRIRAHTGDRARGRREAMAARAHRVDGGNGAL</sequence>
<comment type="caution">
    <text evidence="1">The sequence shown here is derived from an EMBL/GenBank/DDBJ whole genome shotgun (WGS) entry which is preliminary data.</text>
</comment>
<organism evidence="1 2">
    <name type="scientific">Amycolatopsis albidoflavus</name>
    <dbReference type="NCBI Taxonomy" id="102226"/>
    <lineage>
        <taxon>Bacteria</taxon>
        <taxon>Bacillati</taxon>
        <taxon>Actinomycetota</taxon>
        <taxon>Actinomycetes</taxon>
        <taxon>Pseudonocardiales</taxon>
        <taxon>Pseudonocardiaceae</taxon>
        <taxon>Amycolatopsis</taxon>
    </lineage>
</organism>
<accession>A0ABW5HT65</accession>